<name>A0A520KS57_METT2</name>
<sequence>MKKERSAGFITYKEYNNERVYLLLKHKKSHWDFAKGHIEQGEEEIDAAIREIREETGITDLDIIDGFKEEINYTFTKNDQMINKSVTLFLTRVETDEIKISDEHTAYTWATYQKAYKLLTYAESRGVLEHAENFLNVRKRGYSPSLQESKDK</sequence>
<dbReference type="InterPro" id="IPR015797">
    <property type="entry name" value="NUDIX_hydrolase-like_dom_sf"/>
</dbReference>
<dbReference type="EMBL" id="RXIF01000010">
    <property type="protein sequence ID" value="RZN64052.1"/>
    <property type="molecule type" value="Genomic_DNA"/>
</dbReference>
<evidence type="ECO:0000256" key="3">
    <source>
        <dbReference type="ARBA" id="ARBA00022741"/>
    </source>
</evidence>
<keyword evidence="3" id="KW-0547">Nucleotide-binding</keyword>
<evidence type="ECO:0000313" key="8">
    <source>
        <dbReference type="Proteomes" id="UP000317158"/>
    </source>
</evidence>
<dbReference type="GO" id="GO:0000166">
    <property type="term" value="F:nucleotide binding"/>
    <property type="evidence" value="ECO:0007669"/>
    <property type="project" value="UniProtKB-KW"/>
</dbReference>
<evidence type="ECO:0000256" key="1">
    <source>
        <dbReference type="ARBA" id="ARBA00005582"/>
    </source>
</evidence>
<dbReference type="InterPro" id="IPR000086">
    <property type="entry name" value="NUDIX_hydrolase_dom"/>
</dbReference>
<gene>
    <name evidence="7" type="ORF">EF806_05375</name>
</gene>
<reference evidence="7 8" key="1">
    <citation type="journal article" date="2019" name="Nat. Microbiol.">
        <title>Wide diversity of methane and short-chain alkane metabolisms in uncultured archaea.</title>
        <authorList>
            <person name="Borrel G."/>
            <person name="Adam P.S."/>
            <person name="McKay L.J."/>
            <person name="Chen L.X."/>
            <person name="Sierra-Garcia I.N."/>
            <person name="Sieber C.M."/>
            <person name="Letourneur Q."/>
            <person name="Ghozlane A."/>
            <person name="Andersen G.L."/>
            <person name="Li W.J."/>
            <person name="Hallam S.J."/>
            <person name="Muyzer G."/>
            <person name="de Oliveira V.M."/>
            <person name="Inskeep W.P."/>
            <person name="Banfield J.F."/>
            <person name="Gribaldo S."/>
        </authorList>
    </citation>
    <scope>NUCLEOTIDE SEQUENCE [LARGE SCALE GENOMIC DNA]</scope>
    <source>
        <strain evidence="7">NM1a</strain>
    </source>
</reference>
<dbReference type="Gene3D" id="3.90.79.10">
    <property type="entry name" value="Nucleoside Triphosphate Pyrophosphohydrolase"/>
    <property type="match status" value="1"/>
</dbReference>
<dbReference type="CDD" id="cd03428">
    <property type="entry name" value="NUDIX_Ap4A_Nudt2"/>
    <property type="match status" value="1"/>
</dbReference>
<dbReference type="SUPFAM" id="SSF55811">
    <property type="entry name" value="Nudix"/>
    <property type="match status" value="1"/>
</dbReference>
<keyword evidence="4" id="KW-0378">Hydrolase</keyword>
<feature type="domain" description="Nudix hydrolase" evidence="6">
    <location>
        <begin position="2"/>
        <end position="132"/>
    </location>
</feature>
<evidence type="ECO:0000313" key="7">
    <source>
        <dbReference type="EMBL" id="RZN64052.1"/>
    </source>
</evidence>
<dbReference type="PROSITE" id="PS00893">
    <property type="entry name" value="NUDIX_BOX"/>
    <property type="match status" value="1"/>
</dbReference>
<dbReference type="Proteomes" id="UP000317158">
    <property type="component" value="Unassembled WGS sequence"/>
</dbReference>
<dbReference type="GO" id="GO:0006167">
    <property type="term" value="P:AMP biosynthetic process"/>
    <property type="evidence" value="ECO:0007669"/>
    <property type="project" value="TreeGrafter"/>
</dbReference>
<dbReference type="GO" id="GO:0004081">
    <property type="term" value="F:bis(5'-nucleosyl)-tetraphosphatase (asymmetrical) activity"/>
    <property type="evidence" value="ECO:0007669"/>
    <property type="project" value="TreeGrafter"/>
</dbReference>
<protein>
    <recommendedName>
        <fullName evidence="2">Bis(5'-nucleosyl)-tetraphosphatase [asymmetrical]</fullName>
    </recommendedName>
    <alternativeName>
        <fullName evidence="5">Diadenosine 5',5'''-P1,P4-tetraphosphate asymmetrical hydrolase</fullName>
    </alternativeName>
</protein>
<dbReference type="Pfam" id="PF00293">
    <property type="entry name" value="NUDIX"/>
    <property type="match status" value="1"/>
</dbReference>
<evidence type="ECO:0000256" key="5">
    <source>
        <dbReference type="ARBA" id="ARBA00032644"/>
    </source>
</evidence>
<dbReference type="InterPro" id="IPR051325">
    <property type="entry name" value="Nudix_hydrolase_domain"/>
</dbReference>
<dbReference type="InterPro" id="IPR003565">
    <property type="entry name" value="Tetra_PHTase"/>
</dbReference>
<dbReference type="GO" id="GO:0006754">
    <property type="term" value="P:ATP biosynthetic process"/>
    <property type="evidence" value="ECO:0007669"/>
    <property type="project" value="TreeGrafter"/>
</dbReference>
<dbReference type="AlphaFoldDB" id="A0A520KS57"/>
<dbReference type="PANTHER" id="PTHR21340">
    <property type="entry name" value="DIADENOSINE 5,5-P1,P4-TETRAPHOSPHATE PYROPHOSPHOHYDROLASE MUTT"/>
    <property type="match status" value="1"/>
</dbReference>
<evidence type="ECO:0000256" key="4">
    <source>
        <dbReference type="ARBA" id="ARBA00022801"/>
    </source>
</evidence>
<dbReference type="InterPro" id="IPR020084">
    <property type="entry name" value="NUDIX_hydrolase_CS"/>
</dbReference>
<evidence type="ECO:0000256" key="2">
    <source>
        <dbReference type="ARBA" id="ARBA00018911"/>
    </source>
</evidence>
<evidence type="ECO:0000259" key="6">
    <source>
        <dbReference type="PROSITE" id="PS51462"/>
    </source>
</evidence>
<proteinExistence type="inferred from homology"/>
<comment type="similarity">
    <text evidence="1">Belongs to the Nudix hydrolase family.</text>
</comment>
<comment type="caution">
    <text evidence="7">The sequence shown here is derived from an EMBL/GenBank/DDBJ whole genome shotgun (WGS) entry which is preliminary data.</text>
</comment>
<accession>A0A520KS57</accession>
<dbReference type="PANTHER" id="PTHR21340:SF0">
    <property type="entry name" value="BIS(5'-NUCLEOSYL)-TETRAPHOSPHATASE [ASYMMETRICAL]"/>
    <property type="match status" value="1"/>
</dbReference>
<organism evidence="7 8">
    <name type="scientific">Methanoliparum thermophilum</name>
    <dbReference type="NCBI Taxonomy" id="2491083"/>
    <lineage>
        <taxon>Archaea</taxon>
        <taxon>Methanobacteriati</taxon>
        <taxon>Methanobacteriota</taxon>
        <taxon>Candidatus Methanoliparia</taxon>
        <taxon>Candidatus Methanoliparales</taxon>
        <taxon>Candidatus Methanoliparaceae</taxon>
        <taxon>Candidatus Methanoliparum</taxon>
    </lineage>
</organism>
<dbReference type="PROSITE" id="PS51462">
    <property type="entry name" value="NUDIX"/>
    <property type="match status" value="1"/>
</dbReference>